<sequence>MIKLETPRLKGEFLVCKNKDIPLIKLPKDCIIGRKAIQDYDFRYGIIDGVEHLVATNKRITESIELLPAYNVKSMINYDNHNISIVIRSAIDESDYCIGNSIIESNHYLKPPNKGMMILVEIESDEDHEYFLEKLNQPEESTPFQKILSKSSKIIGCAIIDQLTYASPKGRIKIAEELGVDEYLISGKDANGNDLSRDIVIGLLKISWASRFAVLKLFQGIGIGTILAEHAGIVSNTKMIPPSNYIEVFTTHTKSIAQEILDSKVNSFLNKAGYNVYDKLLNSRPFFNKKEGCFIPHKKLYFYKKVGS</sequence>
<organism evidence="1 2">
    <name type="scientific">Anaerobacterium chartisolvens</name>
    <dbReference type="NCBI Taxonomy" id="1297424"/>
    <lineage>
        <taxon>Bacteria</taxon>
        <taxon>Bacillati</taxon>
        <taxon>Bacillota</taxon>
        <taxon>Clostridia</taxon>
        <taxon>Eubacteriales</taxon>
        <taxon>Oscillospiraceae</taxon>
        <taxon>Anaerobacterium</taxon>
    </lineage>
</organism>
<keyword evidence="2" id="KW-1185">Reference proteome</keyword>
<evidence type="ECO:0008006" key="3">
    <source>
        <dbReference type="Google" id="ProtNLM"/>
    </source>
</evidence>
<protein>
    <recommendedName>
        <fullName evidence="3">N-acetyltransferase domain-containing protein</fullName>
    </recommendedName>
</protein>
<proteinExistence type="predicted"/>
<dbReference type="EMBL" id="QPJT01000003">
    <property type="protein sequence ID" value="RCX19508.1"/>
    <property type="molecule type" value="Genomic_DNA"/>
</dbReference>
<accession>A0A369BFX5</accession>
<dbReference type="OrthoDB" id="9782926at2"/>
<evidence type="ECO:0000313" key="1">
    <source>
        <dbReference type="EMBL" id="RCX19508.1"/>
    </source>
</evidence>
<gene>
    <name evidence="1" type="ORF">DFR58_103255</name>
</gene>
<comment type="caution">
    <text evidence="1">The sequence shown here is derived from an EMBL/GenBank/DDBJ whole genome shotgun (WGS) entry which is preliminary data.</text>
</comment>
<evidence type="ECO:0000313" key="2">
    <source>
        <dbReference type="Proteomes" id="UP000253034"/>
    </source>
</evidence>
<dbReference type="RefSeq" id="WP_114296560.1">
    <property type="nucleotide sequence ID" value="NZ_QPJT01000003.1"/>
</dbReference>
<reference evidence="1 2" key="1">
    <citation type="submission" date="2018-07" db="EMBL/GenBank/DDBJ databases">
        <title>Genomic Encyclopedia of Type Strains, Phase IV (KMG-IV): sequencing the most valuable type-strain genomes for metagenomic binning, comparative biology and taxonomic classification.</title>
        <authorList>
            <person name="Goeker M."/>
        </authorList>
    </citation>
    <scope>NUCLEOTIDE SEQUENCE [LARGE SCALE GENOMIC DNA]</scope>
    <source>
        <strain evidence="1 2">DSM 27016</strain>
    </source>
</reference>
<name>A0A369BFX5_9FIRM</name>
<dbReference type="Proteomes" id="UP000253034">
    <property type="component" value="Unassembled WGS sequence"/>
</dbReference>
<dbReference type="AlphaFoldDB" id="A0A369BFX5"/>